<organism evidence="2 3">
    <name type="scientific">Leptospira alstonii serovar Sichuan str. 79601</name>
    <dbReference type="NCBI Taxonomy" id="1218565"/>
    <lineage>
        <taxon>Bacteria</taxon>
        <taxon>Pseudomonadati</taxon>
        <taxon>Spirochaetota</taxon>
        <taxon>Spirochaetia</taxon>
        <taxon>Leptospirales</taxon>
        <taxon>Leptospiraceae</taxon>
        <taxon>Leptospira</taxon>
    </lineage>
</organism>
<keyword evidence="1" id="KW-1133">Transmembrane helix</keyword>
<dbReference type="AlphaFoldDB" id="M6CUB6"/>
<sequence>MGSDFSRLSLCPLTIYWKEGNFCLFLSSILFCSVYRYRYLIFKLKGALDAFLLLFRYRVVFFMIL</sequence>
<dbReference type="EMBL" id="ANIK01000057">
    <property type="protein sequence ID" value="EMJ94091.1"/>
    <property type="molecule type" value="Genomic_DNA"/>
</dbReference>
<dbReference type="PATRIC" id="fig|1218565.3.peg.2740"/>
<dbReference type="Proteomes" id="UP000011988">
    <property type="component" value="Unassembled WGS sequence"/>
</dbReference>
<name>M6CUB6_9LEPT</name>
<keyword evidence="1" id="KW-0812">Transmembrane</keyword>
<gene>
    <name evidence="2" type="ORF">LEP1GSC194_0243</name>
</gene>
<evidence type="ECO:0000313" key="3">
    <source>
        <dbReference type="Proteomes" id="UP000011988"/>
    </source>
</evidence>
<reference evidence="2 3" key="1">
    <citation type="submission" date="2013-01" db="EMBL/GenBank/DDBJ databases">
        <authorList>
            <person name="Harkins D.M."/>
            <person name="Durkin A.S."/>
            <person name="Brinkac L.M."/>
            <person name="Haft D.H."/>
            <person name="Selengut J.D."/>
            <person name="Sanka R."/>
            <person name="DePew J."/>
            <person name="Purushe J."/>
            <person name="Galloway R.L."/>
            <person name="Vinetz J.M."/>
            <person name="Sutton G.G."/>
            <person name="Nierman W.C."/>
            <person name="Fouts D.E."/>
        </authorList>
    </citation>
    <scope>NUCLEOTIDE SEQUENCE [LARGE SCALE GENOMIC DNA]</scope>
    <source>
        <strain evidence="2 3">79601</strain>
    </source>
</reference>
<feature type="transmembrane region" description="Helical" evidence="1">
    <location>
        <begin position="15"/>
        <end position="35"/>
    </location>
</feature>
<evidence type="ECO:0000313" key="2">
    <source>
        <dbReference type="EMBL" id="EMJ94091.1"/>
    </source>
</evidence>
<evidence type="ECO:0000256" key="1">
    <source>
        <dbReference type="SAM" id="Phobius"/>
    </source>
</evidence>
<proteinExistence type="predicted"/>
<accession>M6CUB6</accession>
<protein>
    <submittedName>
        <fullName evidence="2">Uncharacterized protein</fullName>
    </submittedName>
</protein>
<comment type="caution">
    <text evidence="2">The sequence shown here is derived from an EMBL/GenBank/DDBJ whole genome shotgun (WGS) entry which is preliminary data.</text>
</comment>
<keyword evidence="1" id="KW-0472">Membrane</keyword>